<keyword evidence="3" id="KW-0640">Prion</keyword>
<evidence type="ECO:0000313" key="3">
    <source>
        <dbReference type="EMBL" id="KAK0617650.1"/>
    </source>
</evidence>
<dbReference type="PANTHER" id="PTHR37542:SF3">
    <property type="entry name" value="PRION-INHIBITION AND PROPAGATION HELO DOMAIN-CONTAINING PROTEIN"/>
    <property type="match status" value="1"/>
</dbReference>
<keyword evidence="4" id="KW-1185">Reference proteome</keyword>
<dbReference type="Pfam" id="PF14479">
    <property type="entry name" value="HeLo"/>
    <property type="match status" value="1"/>
</dbReference>
<accession>A0AA39WLK4</accession>
<keyword evidence="3" id="KW-0034">Amyloid</keyword>
<dbReference type="Pfam" id="PF11558">
    <property type="entry name" value="HET-s_218-289"/>
    <property type="match status" value="1"/>
</dbReference>
<dbReference type="InterPro" id="IPR029498">
    <property type="entry name" value="HeLo_dom"/>
</dbReference>
<feature type="domain" description="Het-s prion-forming" evidence="1">
    <location>
        <begin position="223"/>
        <end position="277"/>
    </location>
</feature>
<evidence type="ECO:0000313" key="4">
    <source>
        <dbReference type="Proteomes" id="UP001175000"/>
    </source>
</evidence>
<sequence length="280" mass="30706">MAEILGTVSAALSLVGFFNNCVDCFGYIQLGRHFGQDYRLCQLRLDIARTRLGRWGEALAWAILEEVMLLLETAAKTSKRYELRAAEKDLARFNGEKDLGGVHRKLHQRLRALSSRRLKSESGSVGLAKRTAWALYDAKQFEKLITQVLELVDELERAFPVAEGGLQTLAAAEVVEVCGEGGVDDEEETLKALKEAAIETDKMLADAVEKRLEKIAGAASNLNYAKEISVGDLAQVQVGNEYTEAFLAASSFFGTTNMVDVVVAKGSARVHVGSRFGVRY</sequence>
<dbReference type="Proteomes" id="UP001175000">
    <property type="component" value="Unassembled WGS sequence"/>
</dbReference>
<dbReference type="InterPro" id="IPR038305">
    <property type="entry name" value="HeLo_sf"/>
</dbReference>
<reference evidence="3" key="1">
    <citation type="submission" date="2023-06" db="EMBL/GenBank/DDBJ databases">
        <title>Genome-scale phylogeny and comparative genomics of the fungal order Sordariales.</title>
        <authorList>
            <consortium name="Lawrence Berkeley National Laboratory"/>
            <person name="Hensen N."/>
            <person name="Bonometti L."/>
            <person name="Westerberg I."/>
            <person name="Brannstrom I.O."/>
            <person name="Guillou S."/>
            <person name="Cros-Aarteil S."/>
            <person name="Calhoun S."/>
            <person name="Haridas S."/>
            <person name="Kuo A."/>
            <person name="Mondo S."/>
            <person name="Pangilinan J."/>
            <person name="Riley R."/>
            <person name="Labutti K."/>
            <person name="Andreopoulos B."/>
            <person name="Lipzen A."/>
            <person name="Chen C."/>
            <person name="Yanf M."/>
            <person name="Daum C."/>
            <person name="Ng V."/>
            <person name="Clum A."/>
            <person name="Steindorff A."/>
            <person name="Ohm R."/>
            <person name="Martin F."/>
            <person name="Silar P."/>
            <person name="Natvig D."/>
            <person name="Lalanne C."/>
            <person name="Gautier V."/>
            <person name="Ament-Velasquez S.L."/>
            <person name="Kruys A."/>
            <person name="Hutchinson M.I."/>
            <person name="Powell A.J."/>
            <person name="Barry K."/>
            <person name="Miller A.N."/>
            <person name="Grigoriev I.V."/>
            <person name="Debuchy R."/>
            <person name="Gladieux P."/>
            <person name="Thoren M.H."/>
            <person name="Johannesson H."/>
        </authorList>
    </citation>
    <scope>NUCLEOTIDE SEQUENCE</scope>
    <source>
        <strain evidence="3">CBS 606.72</strain>
    </source>
</reference>
<gene>
    <name evidence="3" type="ORF">B0T14DRAFT_539104</name>
</gene>
<comment type="caution">
    <text evidence="3">The sequence shown here is derived from an EMBL/GenBank/DDBJ whole genome shotgun (WGS) entry which is preliminary data.</text>
</comment>
<dbReference type="Gene3D" id="1.20.120.1020">
    <property type="entry name" value="Prion-inhibition and propagation, HeLo domain"/>
    <property type="match status" value="2"/>
</dbReference>
<evidence type="ECO:0000259" key="2">
    <source>
        <dbReference type="Pfam" id="PF14479"/>
    </source>
</evidence>
<dbReference type="EMBL" id="JAULSU010000005">
    <property type="protein sequence ID" value="KAK0617650.1"/>
    <property type="molecule type" value="Genomic_DNA"/>
</dbReference>
<organism evidence="3 4">
    <name type="scientific">Immersiella caudata</name>
    <dbReference type="NCBI Taxonomy" id="314043"/>
    <lineage>
        <taxon>Eukaryota</taxon>
        <taxon>Fungi</taxon>
        <taxon>Dikarya</taxon>
        <taxon>Ascomycota</taxon>
        <taxon>Pezizomycotina</taxon>
        <taxon>Sordariomycetes</taxon>
        <taxon>Sordariomycetidae</taxon>
        <taxon>Sordariales</taxon>
        <taxon>Lasiosphaeriaceae</taxon>
        <taxon>Immersiella</taxon>
    </lineage>
</organism>
<protein>
    <submittedName>
        <fullName evidence="3">Prion-inhibition and propagation-domain-containing protein</fullName>
    </submittedName>
</protein>
<evidence type="ECO:0000259" key="1">
    <source>
        <dbReference type="Pfam" id="PF11558"/>
    </source>
</evidence>
<name>A0AA39WLK4_9PEZI</name>
<dbReference type="PANTHER" id="PTHR37542">
    <property type="entry name" value="HELO DOMAIN-CONTAINING PROTEIN-RELATED"/>
    <property type="match status" value="1"/>
</dbReference>
<proteinExistence type="predicted"/>
<dbReference type="AlphaFoldDB" id="A0AA39WLK4"/>
<dbReference type="InterPro" id="IPR021084">
    <property type="entry name" value="Het-s_prion_dom"/>
</dbReference>
<feature type="domain" description="Prion-inhibition and propagation HeLo" evidence="2">
    <location>
        <begin position="6"/>
        <end position="177"/>
    </location>
</feature>